<proteinExistence type="predicted"/>
<dbReference type="EMBL" id="CAMAPE010000054">
    <property type="protein sequence ID" value="CAH9110835.1"/>
    <property type="molecule type" value="Genomic_DNA"/>
</dbReference>
<evidence type="ECO:0000313" key="3">
    <source>
        <dbReference type="Proteomes" id="UP001152484"/>
    </source>
</evidence>
<evidence type="ECO:0000313" key="2">
    <source>
        <dbReference type="EMBL" id="CAH9110835.1"/>
    </source>
</evidence>
<dbReference type="AlphaFoldDB" id="A0A9P0ZU39"/>
<comment type="caution">
    <text evidence="2">The sequence shown here is derived from an EMBL/GenBank/DDBJ whole genome shotgun (WGS) entry which is preliminary data.</text>
</comment>
<gene>
    <name evidence="2" type="ORF">CEURO_LOCUS18979</name>
</gene>
<accession>A0A9P0ZU39</accession>
<keyword evidence="3" id="KW-1185">Reference proteome</keyword>
<name>A0A9P0ZU39_CUSEU</name>
<organism evidence="2 3">
    <name type="scientific">Cuscuta europaea</name>
    <name type="common">European dodder</name>
    <dbReference type="NCBI Taxonomy" id="41803"/>
    <lineage>
        <taxon>Eukaryota</taxon>
        <taxon>Viridiplantae</taxon>
        <taxon>Streptophyta</taxon>
        <taxon>Embryophyta</taxon>
        <taxon>Tracheophyta</taxon>
        <taxon>Spermatophyta</taxon>
        <taxon>Magnoliopsida</taxon>
        <taxon>eudicotyledons</taxon>
        <taxon>Gunneridae</taxon>
        <taxon>Pentapetalae</taxon>
        <taxon>asterids</taxon>
        <taxon>lamiids</taxon>
        <taxon>Solanales</taxon>
        <taxon>Convolvulaceae</taxon>
        <taxon>Cuscuteae</taxon>
        <taxon>Cuscuta</taxon>
        <taxon>Cuscuta subgen. Cuscuta</taxon>
    </lineage>
</organism>
<protein>
    <submittedName>
        <fullName evidence="2">Uncharacterized protein</fullName>
    </submittedName>
</protein>
<feature type="compositionally biased region" description="Polar residues" evidence="1">
    <location>
        <begin position="60"/>
        <end position="83"/>
    </location>
</feature>
<dbReference type="Proteomes" id="UP001152484">
    <property type="component" value="Unassembled WGS sequence"/>
</dbReference>
<sequence length="104" mass="11253">MLSLAELRWMCGSGEGRRPVMRRSGRLGLFSSDGEDESHALLKSWDADGENGSHEEKNGTRAQTPTLEVKTKPTSAGTRQSVTLGAEPETKNELSSKGARVSNH</sequence>
<feature type="region of interest" description="Disordered" evidence="1">
    <location>
        <begin position="29"/>
        <end position="104"/>
    </location>
</feature>
<evidence type="ECO:0000256" key="1">
    <source>
        <dbReference type="SAM" id="MobiDB-lite"/>
    </source>
</evidence>
<reference evidence="2" key="1">
    <citation type="submission" date="2022-07" db="EMBL/GenBank/DDBJ databases">
        <authorList>
            <person name="Macas J."/>
            <person name="Novak P."/>
            <person name="Neumann P."/>
        </authorList>
    </citation>
    <scope>NUCLEOTIDE SEQUENCE</scope>
</reference>